<sequence length="164" mass="18017">MRCSYWFSCSTGGKLYIVNEKNDSESRGSKSISILDGLISGNTEKIPPSPVIKQLAMAVENEKKFSSMKDFLATNKGSSPIKERAGLSLFAVRSLVLCEKEDNISEFPDEVKLYSLISLLFDAGGKFLKRKISSGSETTAATLLRDIHAAPLESFVTKVADWKL</sequence>
<organism evidence="1 2">
    <name type="scientific">Eucalyptus globulus</name>
    <name type="common">Tasmanian blue gum</name>
    <dbReference type="NCBI Taxonomy" id="34317"/>
    <lineage>
        <taxon>Eukaryota</taxon>
        <taxon>Viridiplantae</taxon>
        <taxon>Streptophyta</taxon>
        <taxon>Embryophyta</taxon>
        <taxon>Tracheophyta</taxon>
        <taxon>Spermatophyta</taxon>
        <taxon>Magnoliopsida</taxon>
        <taxon>eudicotyledons</taxon>
        <taxon>Gunneridae</taxon>
        <taxon>Pentapetalae</taxon>
        <taxon>rosids</taxon>
        <taxon>malvids</taxon>
        <taxon>Myrtales</taxon>
        <taxon>Myrtaceae</taxon>
        <taxon>Myrtoideae</taxon>
        <taxon>Eucalypteae</taxon>
        <taxon>Eucalyptus</taxon>
    </lineage>
</organism>
<proteinExistence type="predicted"/>
<dbReference type="EMBL" id="JBJKBG010000008">
    <property type="protein sequence ID" value="KAL3726171.1"/>
    <property type="molecule type" value="Genomic_DNA"/>
</dbReference>
<comment type="caution">
    <text evidence="1">The sequence shown here is derived from an EMBL/GenBank/DDBJ whole genome shotgun (WGS) entry which is preliminary data.</text>
</comment>
<name>A0ABD3JJZ1_EUCGL</name>
<gene>
    <name evidence="1" type="ORF">ACJRO7_031115</name>
</gene>
<keyword evidence="2" id="KW-1185">Reference proteome</keyword>
<evidence type="ECO:0000313" key="2">
    <source>
        <dbReference type="Proteomes" id="UP001634007"/>
    </source>
</evidence>
<dbReference type="Proteomes" id="UP001634007">
    <property type="component" value="Unassembled WGS sequence"/>
</dbReference>
<dbReference type="AlphaFoldDB" id="A0ABD3JJZ1"/>
<reference evidence="1 2" key="1">
    <citation type="submission" date="2024-11" db="EMBL/GenBank/DDBJ databases">
        <title>Chromosome-level genome assembly of Eucalyptus globulus Labill. provides insights into its genome evolution.</title>
        <authorList>
            <person name="Li X."/>
        </authorList>
    </citation>
    <scope>NUCLEOTIDE SEQUENCE [LARGE SCALE GENOMIC DNA]</scope>
    <source>
        <strain evidence="1">CL2024</strain>
        <tissue evidence="1">Fresh tender leaves</tissue>
    </source>
</reference>
<evidence type="ECO:0000313" key="1">
    <source>
        <dbReference type="EMBL" id="KAL3726171.1"/>
    </source>
</evidence>
<accession>A0ABD3JJZ1</accession>
<protein>
    <submittedName>
        <fullName evidence="1">Uncharacterized protein</fullName>
    </submittedName>
</protein>